<feature type="compositionally biased region" description="Polar residues" evidence="1">
    <location>
        <begin position="228"/>
        <end position="241"/>
    </location>
</feature>
<protein>
    <submittedName>
        <fullName evidence="2">ARAD1D01452p</fullName>
    </submittedName>
</protein>
<accession>A0A060T875</accession>
<name>A0A060T875_BLAAD</name>
<sequence>MTTVDRRSRFGWVKRLMNRSSSKPPPGEQQSTHPQLQELHEPTTAPPSTPPSGTATRIDPERPQMSALQRPSRRSEDSREMEPEWDGRADSAGSITGSMTGSIPESTGSGAGGRTPHSRVQIVETRPEDSESEGSKRRSNSQFTVPSISRTSITTVAPSVLSSDTGETASVHTQPLLGRAISGGTAGDNASVVTIASSSKHYSQRRASFDTNASTMAIAPESLRHLSRGNSVDSIPRSNDS</sequence>
<reference evidence="2" key="2">
    <citation type="submission" date="2014-06" db="EMBL/GenBank/DDBJ databases">
        <title>The complete genome of Blastobotrys (Arxula) adeninivorans LS3 - a yeast of biotechnological interest.</title>
        <authorList>
            <person name="Kunze G."/>
            <person name="Gaillardin C."/>
            <person name="Czernicka M."/>
            <person name="Durrens P."/>
            <person name="Martin T."/>
            <person name="Boer E."/>
            <person name="Gabaldon T."/>
            <person name="Cruz J."/>
            <person name="Talla E."/>
            <person name="Marck C."/>
            <person name="Goffeau A."/>
            <person name="Barbe V."/>
            <person name="Baret P."/>
            <person name="Baronian K."/>
            <person name="Beier S."/>
            <person name="Bleykasten C."/>
            <person name="Bode R."/>
            <person name="Casaregola S."/>
            <person name="Despons L."/>
            <person name="Fairhead C."/>
            <person name="Giersberg M."/>
            <person name="Gierski P."/>
            <person name="Hahnel U."/>
            <person name="Hartmann A."/>
            <person name="Jankowska D."/>
            <person name="Jubin C."/>
            <person name="Jung P."/>
            <person name="Lafontaine I."/>
            <person name="Leh-Louis V."/>
            <person name="Lemaire M."/>
            <person name="Marcet-Houben M."/>
            <person name="Mascher M."/>
            <person name="Morel G."/>
            <person name="Richard G.-F."/>
            <person name="Riechen J."/>
            <person name="Sacerdot C."/>
            <person name="Sarkar A."/>
            <person name="Savel G."/>
            <person name="Schacherer J."/>
            <person name="Sherman D."/>
            <person name="Straub M.-L."/>
            <person name="Stein N."/>
            <person name="Thierry A."/>
            <person name="Trautwein-Schult A."/>
            <person name="Westhof E."/>
            <person name="Worch S."/>
            <person name="Dujon B."/>
            <person name="Souciet J.-L."/>
            <person name="Wincker P."/>
            <person name="Scholz U."/>
            <person name="Neuveglise N."/>
        </authorList>
    </citation>
    <scope>NUCLEOTIDE SEQUENCE</scope>
    <source>
        <strain evidence="2">LS3</strain>
    </source>
</reference>
<feature type="region of interest" description="Disordered" evidence="1">
    <location>
        <begin position="1"/>
        <end position="154"/>
    </location>
</feature>
<feature type="compositionally biased region" description="Polar residues" evidence="1">
    <location>
        <begin position="18"/>
        <end position="35"/>
    </location>
</feature>
<evidence type="ECO:0000313" key="2">
    <source>
        <dbReference type="EMBL" id="CDP36999.1"/>
    </source>
</evidence>
<gene>
    <name evidence="2" type="ORF">GNLVRS02_ARAD1D01452g</name>
</gene>
<dbReference type="EMBL" id="HG937694">
    <property type="protein sequence ID" value="CDP36999.1"/>
    <property type="molecule type" value="Genomic_DNA"/>
</dbReference>
<organism evidence="2">
    <name type="scientific">Blastobotrys adeninivorans</name>
    <name type="common">Yeast</name>
    <name type="synonym">Arxula adeninivorans</name>
    <dbReference type="NCBI Taxonomy" id="409370"/>
    <lineage>
        <taxon>Eukaryota</taxon>
        <taxon>Fungi</taxon>
        <taxon>Dikarya</taxon>
        <taxon>Ascomycota</taxon>
        <taxon>Saccharomycotina</taxon>
        <taxon>Dipodascomycetes</taxon>
        <taxon>Dipodascales</taxon>
        <taxon>Trichomonascaceae</taxon>
        <taxon>Blastobotrys</taxon>
    </lineage>
</organism>
<feature type="region of interest" description="Disordered" evidence="1">
    <location>
        <begin position="220"/>
        <end position="241"/>
    </location>
</feature>
<proteinExistence type="predicted"/>
<reference evidence="2" key="1">
    <citation type="submission" date="2014-02" db="EMBL/GenBank/DDBJ databases">
        <authorList>
            <person name="Genoscope - CEA"/>
        </authorList>
    </citation>
    <scope>NUCLEOTIDE SEQUENCE</scope>
    <source>
        <strain evidence="2">LS3</strain>
    </source>
</reference>
<feature type="compositionally biased region" description="Basic and acidic residues" evidence="1">
    <location>
        <begin position="125"/>
        <end position="136"/>
    </location>
</feature>
<feature type="compositionally biased region" description="Polar residues" evidence="1">
    <location>
        <begin position="140"/>
        <end position="154"/>
    </location>
</feature>
<evidence type="ECO:0000256" key="1">
    <source>
        <dbReference type="SAM" id="MobiDB-lite"/>
    </source>
</evidence>
<feature type="compositionally biased region" description="Polar residues" evidence="1">
    <location>
        <begin position="93"/>
        <end position="108"/>
    </location>
</feature>
<dbReference type="AlphaFoldDB" id="A0A060T875"/>
<feature type="compositionally biased region" description="Basic and acidic residues" evidence="1">
    <location>
        <begin position="73"/>
        <end position="89"/>
    </location>
</feature>